<evidence type="ECO:0000313" key="2">
    <source>
        <dbReference type="EMBL" id="SEJ40633.1"/>
    </source>
</evidence>
<dbReference type="InterPro" id="IPR051532">
    <property type="entry name" value="Ester_Hydrolysis_Enzymes"/>
</dbReference>
<reference evidence="2 3" key="1">
    <citation type="submission" date="2016-10" db="EMBL/GenBank/DDBJ databases">
        <authorList>
            <person name="de Groot N.N."/>
        </authorList>
    </citation>
    <scope>NUCLEOTIDE SEQUENCE [LARGE SCALE GENOMIC DNA]</scope>
    <source>
        <strain evidence="2 3">DSM 2179</strain>
    </source>
</reference>
<sequence length="224" mass="25772">MREEMIYNPNFYQLREYMIQTILRIIADNKKSKPHGVLFFGDSITQWYNIEKYYPEISVKYNSGIAGATSESLRWICDEAVIKYHPQLIVLMVGTNDFGNTNMRSPRDVGCNVRVLLDLIWGNLPNTKILLLETLPCDEKRQGAFVGKKMRSNKMIALLNEEYKNLAQLFPDLILVPTCAAFFNEEANSIIPAYTIDGLHLSDGGYRRLTQIIQPVLQKYVKQL</sequence>
<dbReference type="SUPFAM" id="SSF52266">
    <property type="entry name" value="SGNH hydrolase"/>
    <property type="match status" value="1"/>
</dbReference>
<dbReference type="EMBL" id="FNZK01000007">
    <property type="protein sequence ID" value="SEJ40633.1"/>
    <property type="molecule type" value="Genomic_DNA"/>
</dbReference>
<dbReference type="InterPro" id="IPR036514">
    <property type="entry name" value="SGNH_hydro_sf"/>
</dbReference>
<organism evidence="2 3">
    <name type="scientific">Propionispira arboris</name>
    <dbReference type="NCBI Taxonomy" id="84035"/>
    <lineage>
        <taxon>Bacteria</taxon>
        <taxon>Bacillati</taxon>
        <taxon>Bacillota</taxon>
        <taxon>Negativicutes</taxon>
        <taxon>Selenomonadales</taxon>
        <taxon>Selenomonadaceae</taxon>
        <taxon>Propionispira</taxon>
    </lineage>
</organism>
<feature type="domain" description="SGNH hydrolase-type esterase" evidence="1">
    <location>
        <begin position="39"/>
        <end position="208"/>
    </location>
</feature>
<dbReference type="Pfam" id="PF13472">
    <property type="entry name" value="Lipase_GDSL_2"/>
    <property type="match status" value="1"/>
</dbReference>
<protein>
    <submittedName>
        <fullName evidence="2">Lysophospholipase L1</fullName>
    </submittedName>
</protein>
<accession>A0A1H6YH53</accession>
<dbReference type="GO" id="GO:0004622">
    <property type="term" value="F:phosphatidylcholine lysophospholipase activity"/>
    <property type="evidence" value="ECO:0007669"/>
    <property type="project" value="TreeGrafter"/>
</dbReference>
<dbReference type="STRING" id="84035.SAMN05660742_1076"/>
<dbReference type="Proteomes" id="UP000199662">
    <property type="component" value="Unassembled WGS sequence"/>
</dbReference>
<name>A0A1H6YH53_9FIRM</name>
<dbReference type="PANTHER" id="PTHR30383">
    <property type="entry name" value="THIOESTERASE 1/PROTEASE 1/LYSOPHOSPHOLIPASE L1"/>
    <property type="match status" value="1"/>
</dbReference>
<keyword evidence="3" id="KW-1185">Reference proteome</keyword>
<dbReference type="AlphaFoldDB" id="A0A1H6YH53"/>
<dbReference type="PANTHER" id="PTHR30383:SF32">
    <property type="entry name" value="SGNH-HYDROLASE"/>
    <property type="match status" value="1"/>
</dbReference>
<proteinExistence type="predicted"/>
<gene>
    <name evidence="2" type="ORF">SAMN05660742_1076</name>
</gene>
<evidence type="ECO:0000259" key="1">
    <source>
        <dbReference type="Pfam" id="PF13472"/>
    </source>
</evidence>
<dbReference type="InterPro" id="IPR013830">
    <property type="entry name" value="SGNH_hydro"/>
</dbReference>
<evidence type="ECO:0000313" key="3">
    <source>
        <dbReference type="Proteomes" id="UP000199662"/>
    </source>
</evidence>
<dbReference type="Gene3D" id="3.40.50.1110">
    <property type="entry name" value="SGNH hydrolase"/>
    <property type="match status" value="1"/>
</dbReference>
<dbReference type="RefSeq" id="WP_091830805.1">
    <property type="nucleotide sequence ID" value="NZ_FNZK01000007.1"/>
</dbReference>